<dbReference type="EMBL" id="FMMM01000016">
    <property type="protein sequence ID" value="SCQ18166.1"/>
    <property type="molecule type" value="Genomic_DNA"/>
</dbReference>
<dbReference type="AlphaFoldDB" id="A0A1D3UDF5"/>
<name>A0A1D3UDF5_TANFO</name>
<organism evidence="1 2">
    <name type="scientific">Tannerella forsythia</name>
    <name type="common">Bacteroides forsythus</name>
    <dbReference type="NCBI Taxonomy" id="28112"/>
    <lineage>
        <taxon>Bacteria</taxon>
        <taxon>Pseudomonadati</taxon>
        <taxon>Bacteroidota</taxon>
        <taxon>Bacteroidia</taxon>
        <taxon>Bacteroidales</taxon>
        <taxon>Tannerellaceae</taxon>
        <taxon>Tannerella</taxon>
    </lineage>
</organism>
<evidence type="ECO:0000313" key="1">
    <source>
        <dbReference type="EMBL" id="SCQ18166.1"/>
    </source>
</evidence>
<sequence length="73" mass="8804">MSLFPCQGWNLLFFRGKVALYQLSYFRTIFFTHLQSADVAFPLPRLEPFIFWGKVVLYQLSYFRTILATYFYD</sequence>
<proteinExistence type="predicted"/>
<reference evidence="1 2" key="1">
    <citation type="submission" date="2016-09" db="EMBL/GenBank/DDBJ databases">
        <authorList>
            <person name="Capua I."/>
            <person name="De Benedictis P."/>
            <person name="Joannis T."/>
            <person name="Lombin L.H."/>
            <person name="Cattoli G."/>
        </authorList>
    </citation>
    <scope>NUCLEOTIDE SEQUENCE [LARGE SCALE GENOMIC DNA]</scope>
    <source>
        <strain evidence="1 2">UB20</strain>
    </source>
</reference>
<dbReference type="Proteomes" id="UP000182057">
    <property type="component" value="Unassembled WGS sequence"/>
</dbReference>
<evidence type="ECO:0000313" key="2">
    <source>
        <dbReference type="Proteomes" id="UP000182057"/>
    </source>
</evidence>
<gene>
    <name evidence="1" type="ORF">TFUB20_00259</name>
</gene>
<protein>
    <submittedName>
        <fullName evidence="1">Uncharacterized protein</fullName>
    </submittedName>
</protein>
<accession>A0A1D3UDF5</accession>